<name>A0A9X4M7Y6_9CYAN</name>
<dbReference type="EMBL" id="VBTY01000100">
    <property type="protein sequence ID" value="MDG3495428.1"/>
    <property type="molecule type" value="Genomic_DNA"/>
</dbReference>
<comment type="caution">
    <text evidence="1">The sequence shown here is derived from an EMBL/GenBank/DDBJ whole genome shotgun (WGS) entry which is preliminary data.</text>
</comment>
<keyword evidence="2" id="KW-1185">Reference proteome</keyword>
<dbReference type="RefSeq" id="WP_144052512.1">
    <property type="nucleotide sequence ID" value="NZ_VBTY01000100.1"/>
</dbReference>
<dbReference type="AlphaFoldDB" id="A0A9X4M7Y6"/>
<gene>
    <name evidence="1" type="ORF">FEV09_12740</name>
</gene>
<evidence type="ECO:0000313" key="1">
    <source>
        <dbReference type="EMBL" id="MDG3495428.1"/>
    </source>
</evidence>
<evidence type="ECO:0000313" key="2">
    <source>
        <dbReference type="Proteomes" id="UP001152872"/>
    </source>
</evidence>
<accession>A0A9X4M7Y6</accession>
<reference evidence="1" key="1">
    <citation type="submission" date="2019-05" db="EMBL/GenBank/DDBJ databases">
        <title>Whole genome sequencing of Pseudanabaena catenata USMAC16.</title>
        <authorList>
            <person name="Khan Z."/>
            <person name="Omar W.M."/>
            <person name="Convey P."/>
            <person name="Merican F."/>
            <person name="Najimudin N."/>
        </authorList>
    </citation>
    <scope>NUCLEOTIDE SEQUENCE</scope>
    <source>
        <strain evidence="1">USMAC16</strain>
    </source>
</reference>
<sequence length="59" mass="6924">MSATQNPKDGWRRFAPPPIFRVLCTTAIIDQTNHKETLESVALQRFQEFPWFGFEREAL</sequence>
<dbReference type="Proteomes" id="UP001152872">
    <property type="component" value="Unassembled WGS sequence"/>
</dbReference>
<protein>
    <submittedName>
        <fullName evidence="1">Uncharacterized protein</fullName>
    </submittedName>
</protein>
<organism evidence="1 2">
    <name type="scientific">Pseudanabaena catenata USMAC16</name>
    <dbReference type="NCBI Taxonomy" id="1855837"/>
    <lineage>
        <taxon>Bacteria</taxon>
        <taxon>Bacillati</taxon>
        <taxon>Cyanobacteriota</taxon>
        <taxon>Cyanophyceae</taxon>
        <taxon>Pseudanabaenales</taxon>
        <taxon>Pseudanabaenaceae</taxon>
        <taxon>Pseudanabaena</taxon>
    </lineage>
</organism>
<proteinExistence type="predicted"/>